<evidence type="ECO:0000259" key="1">
    <source>
        <dbReference type="Pfam" id="PF00419"/>
    </source>
</evidence>
<dbReference type="Pfam" id="PF00419">
    <property type="entry name" value="Fimbrial"/>
    <property type="match status" value="1"/>
</dbReference>
<dbReference type="Gene3D" id="2.60.40.1090">
    <property type="entry name" value="Fimbrial-type adhesion domain"/>
    <property type="match status" value="1"/>
</dbReference>
<dbReference type="AlphaFoldDB" id="A0ABD7QAI8"/>
<dbReference type="PANTHER" id="PTHR33420:SF33">
    <property type="entry name" value="MINOR FIMBRIAL SUBUNIT"/>
    <property type="match status" value="1"/>
</dbReference>
<dbReference type="EMBL" id="SITJ01000052">
    <property type="protein sequence ID" value="TBL69512.1"/>
    <property type="molecule type" value="Genomic_DNA"/>
</dbReference>
<gene>
    <name evidence="2" type="ORF">EYY96_04260</name>
</gene>
<reference evidence="2 3" key="1">
    <citation type="submission" date="2019-02" db="EMBL/GenBank/DDBJ databases">
        <title>Comparative genomic analysis of the Hafnia genus genomes.</title>
        <authorList>
            <person name="Zhiqiu Y."/>
            <person name="Chao Y."/>
            <person name="Yuhui D."/>
            <person name="Di H."/>
            <person name="Bin L."/>
        </authorList>
    </citation>
    <scope>NUCLEOTIDE SEQUENCE [LARGE SCALE GENOMIC DNA]</scope>
    <source>
        <strain evidence="2 3">PCM_1210</strain>
    </source>
</reference>
<evidence type="ECO:0000313" key="3">
    <source>
        <dbReference type="Proteomes" id="UP000291600"/>
    </source>
</evidence>
<feature type="domain" description="Fimbrial-type adhesion" evidence="1">
    <location>
        <begin position="56"/>
        <end position="197"/>
    </location>
</feature>
<dbReference type="RefSeq" id="WP_130970477.1">
    <property type="nucleotide sequence ID" value="NZ_SITJ01000052.1"/>
</dbReference>
<dbReference type="Proteomes" id="UP000291600">
    <property type="component" value="Unassembled WGS sequence"/>
</dbReference>
<organism evidence="2 3">
    <name type="scientific">Hafnia alvei</name>
    <dbReference type="NCBI Taxonomy" id="569"/>
    <lineage>
        <taxon>Bacteria</taxon>
        <taxon>Pseudomonadati</taxon>
        <taxon>Pseudomonadota</taxon>
        <taxon>Gammaproteobacteria</taxon>
        <taxon>Enterobacterales</taxon>
        <taxon>Hafniaceae</taxon>
        <taxon>Hafnia</taxon>
    </lineage>
</organism>
<accession>A0ABD7QAI8</accession>
<dbReference type="InterPro" id="IPR050263">
    <property type="entry name" value="Bact_Fimbrial_Adh_Pro"/>
</dbReference>
<comment type="caution">
    <text evidence="2">The sequence shown here is derived from an EMBL/GenBank/DDBJ whole genome shotgun (WGS) entry which is preliminary data.</text>
</comment>
<sequence>MSRKNLFRSILLLNAVLLTTDIYAVDLALTFRANIKETTCDMYISGGTASGELANSTTITITIGSSGLVRLDEILQGTSGTGNNTASFALNIKECPPGLTGIKTIVTAAPLAPSTTAIINSAFSGAANHIGVTIARLDRPDQPFTLNSDVDSQRLLWTSTDIAAGKVDLLARLVLVGSDISKATGQYSGTAIFNFTYN</sequence>
<dbReference type="SUPFAM" id="SSF49401">
    <property type="entry name" value="Bacterial adhesins"/>
    <property type="match status" value="1"/>
</dbReference>
<dbReference type="InterPro" id="IPR036937">
    <property type="entry name" value="Adhesion_dom_fimbrial_sf"/>
</dbReference>
<dbReference type="InterPro" id="IPR008966">
    <property type="entry name" value="Adhesion_dom_sf"/>
</dbReference>
<name>A0ABD7QAI8_HAFAL</name>
<protein>
    <submittedName>
        <fullName evidence="2">Fimbrial protein</fullName>
    </submittedName>
</protein>
<dbReference type="InterPro" id="IPR000259">
    <property type="entry name" value="Adhesion_dom_fimbrial"/>
</dbReference>
<proteinExistence type="predicted"/>
<dbReference type="PANTHER" id="PTHR33420">
    <property type="entry name" value="FIMBRIAL SUBUNIT ELFA-RELATED"/>
    <property type="match status" value="1"/>
</dbReference>
<evidence type="ECO:0000313" key="2">
    <source>
        <dbReference type="EMBL" id="TBL69512.1"/>
    </source>
</evidence>